<dbReference type="EMBL" id="RBKT01000001">
    <property type="protein sequence ID" value="RKR91487.1"/>
    <property type="molecule type" value="Genomic_DNA"/>
</dbReference>
<proteinExistence type="predicted"/>
<organism evidence="8 9">
    <name type="scientific">Micromonospora pisi</name>
    <dbReference type="NCBI Taxonomy" id="589240"/>
    <lineage>
        <taxon>Bacteria</taxon>
        <taxon>Bacillati</taxon>
        <taxon>Actinomycetota</taxon>
        <taxon>Actinomycetes</taxon>
        <taxon>Micromonosporales</taxon>
        <taxon>Micromonosporaceae</taxon>
        <taxon>Micromonospora</taxon>
    </lineage>
</organism>
<sequence length="394" mass="41579">MTSAWHGSHRSPAGPGRVGRSLDRVRERLGDALRRRVQDLRDTSLIAVQAAVAAGLAWLFTHDLMGNPVPVFAPVTAISTLAVSLNGRVRRTFELLIGIAIGVAVGDLLVQGIGVGSAQIALIVALAILFATLLGGGVAVLTQAASTAVLLVAFQPQMTDPVVPRFMEALIGGGTGLVVATLLIPLNPMRAVDRAAKAVFEAVTGELLESAAAMADRDPVRAGAALDRLSRVRGYLSDLEDALRSGRETVRFAPLRWRQRRAILRYSASLPYIDKTVHDTGTLVRRTVAAIEEGERLPEGLAVAVRHLGDAAGLLREELREGLKPEGARELALLAVTAASEAYAEGVGFSGSVIVAQVGVAATDVLLAAGTTPEDETKRLIRHAAARDQRPEQP</sequence>
<feature type="transmembrane region" description="Helical" evidence="6">
    <location>
        <begin position="43"/>
        <end position="61"/>
    </location>
</feature>
<keyword evidence="4 6" id="KW-0472">Membrane</keyword>
<evidence type="ECO:0000259" key="7">
    <source>
        <dbReference type="Pfam" id="PF13515"/>
    </source>
</evidence>
<feature type="domain" description="Integral membrane bound transporter" evidence="7">
    <location>
        <begin position="57"/>
        <end position="179"/>
    </location>
</feature>
<feature type="transmembrane region" description="Helical" evidence="6">
    <location>
        <begin position="121"/>
        <end position="154"/>
    </location>
</feature>
<evidence type="ECO:0000256" key="4">
    <source>
        <dbReference type="ARBA" id="ARBA00023136"/>
    </source>
</evidence>
<reference evidence="8 9" key="1">
    <citation type="submission" date="2018-10" db="EMBL/GenBank/DDBJ databases">
        <title>Sequencing the genomes of 1000 actinobacteria strains.</title>
        <authorList>
            <person name="Klenk H.-P."/>
        </authorList>
    </citation>
    <scope>NUCLEOTIDE SEQUENCE [LARGE SCALE GENOMIC DNA]</scope>
    <source>
        <strain evidence="8 9">DSM 45175</strain>
    </source>
</reference>
<evidence type="ECO:0000256" key="2">
    <source>
        <dbReference type="ARBA" id="ARBA00022692"/>
    </source>
</evidence>
<evidence type="ECO:0000256" key="1">
    <source>
        <dbReference type="ARBA" id="ARBA00004141"/>
    </source>
</evidence>
<comment type="subcellular location">
    <subcellularLocation>
        <location evidence="1">Membrane</location>
        <topology evidence="1">Multi-pass membrane protein</topology>
    </subcellularLocation>
</comment>
<dbReference type="GO" id="GO:0016020">
    <property type="term" value="C:membrane"/>
    <property type="evidence" value="ECO:0007669"/>
    <property type="project" value="UniProtKB-SubCell"/>
</dbReference>
<name>A0A495JR85_9ACTN</name>
<feature type="transmembrane region" description="Helical" evidence="6">
    <location>
        <begin position="67"/>
        <end position="86"/>
    </location>
</feature>
<evidence type="ECO:0000256" key="3">
    <source>
        <dbReference type="ARBA" id="ARBA00022989"/>
    </source>
</evidence>
<dbReference type="Pfam" id="PF13515">
    <property type="entry name" value="FUSC_2"/>
    <property type="match status" value="1"/>
</dbReference>
<accession>A0A495JR85</accession>
<keyword evidence="2 6" id="KW-0812">Transmembrane</keyword>
<dbReference type="AlphaFoldDB" id="A0A495JR85"/>
<dbReference type="InterPro" id="IPR049453">
    <property type="entry name" value="Memb_transporter_dom"/>
</dbReference>
<dbReference type="Proteomes" id="UP000277671">
    <property type="component" value="Unassembled WGS sequence"/>
</dbReference>
<comment type="caution">
    <text evidence="8">The sequence shown here is derived from an EMBL/GenBank/DDBJ whole genome shotgun (WGS) entry which is preliminary data.</text>
</comment>
<dbReference type="OrthoDB" id="5198202at2"/>
<keyword evidence="9" id="KW-1185">Reference proteome</keyword>
<evidence type="ECO:0000313" key="8">
    <source>
        <dbReference type="EMBL" id="RKR91487.1"/>
    </source>
</evidence>
<feature type="transmembrane region" description="Helical" evidence="6">
    <location>
        <begin position="166"/>
        <end position="186"/>
    </location>
</feature>
<keyword evidence="3 6" id="KW-1133">Transmembrane helix</keyword>
<evidence type="ECO:0000256" key="6">
    <source>
        <dbReference type="SAM" id="Phobius"/>
    </source>
</evidence>
<dbReference type="RefSeq" id="WP_121159583.1">
    <property type="nucleotide sequence ID" value="NZ_RBKT01000001.1"/>
</dbReference>
<gene>
    <name evidence="8" type="ORF">BDK92_5885</name>
</gene>
<evidence type="ECO:0000256" key="5">
    <source>
        <dbReference type="SAM" id="MobiDB-lite"/>
    </source>
</evidence>
<feature type="region of interest" description="Disordered" evidence="5">
    <location>
        <begin position="1"/>
        <end position="20"/>
    </location>
</feature>
<evidence type="ECO:0000313" key="9">
    <source>
        <dbReference type="Proteomes" id="UP000277671"/>
    </source>
</evidence>
<protein>
    <submittedName>
        <fullName evidence="8">Uncharacterized membrane protein YgaE (UPF0421/DUF939 family)</fullName>
    </submittedName>
</protein>
<feature type="transmembrane region" description="Helical" evidence="6">
    <location>
        <begin position="93"/>
        <end position="115"/>
    </location>
</feature>